<name>A0A8J1KS09_XENLA</name>
<accession>A0A8J1KS09</accession>
<evidence type="ECO:0000313" key="8">
    <source>
        <dbReference type="RefSeq" id="XP_041420080.1"/>
    </source>
</evidence>
<comment type="subcellular location">
    <subcellularLocation>
        <location evidence="1">Secreted</location>
    </subcellularLocation>
</comment>
<feature type="signal peptide" evidence="6">
    <location>
        <begin position="1"/>
        <end position="23"/>
    </location>
</feature>
<dbReference type="KEGG" id="xla:121394136"/>
<dbReference type="Pfam" id="PF06083">
    <property type="entry name" value="IL17"/>
    <property type="match status" value="1"/>
</dbReference>
<evidence type="ECO:0000256" key="1">
    <source>
        <dbReference type="ARBA" id="ARBA00004613"/>
    </source>
</evidence>
<dbReference type="OrthoDB" id="6093351at2759"/>
<dbReference type="PRINTS" id="PR01932">
    <property type="entry name" value="INTRLEUKIN17"/>
</dbReference>
<protein>
    <submittedName>
        <fullName evidence="8">Interleukin-17F-like</fullName>
    </submittedName>
</protein>
<comment type="similarity">
    <text evidence="2">Belongs to the IL-17 family.</text>
</comment>
<sequence length="178" mass="19742">MSPILSQVYITLLGICTMAFTEALLPHSDCQLPLDFPPVVRASIGSGGQIRSLRIEIRNRSLSPWDYIINMDKNRFPAALNEASCLHRGCLDEEGNIDLNLVSSPIRQEILVLRREVKGCTTSFWLEKQTVTVGCTWSMSSTIPSKRISDVQAPVNDKCPLLSKTGRPVDIPTPSDKM</sequence>
<dbReference type="GeneID" id="121394136"/>
<gene>
    <name evidence="8" type="primary">LOC121394136</name>
</gene>
<organism evidence="7 8">
    <name type="scientific">Xenopus laevis</name>
    <name type="common">African clawed frog</name>
    <dbReference type="NCBI Taxonomy" id="8355"/>
    <lineage>
        <taxon>Eukaryota</taxon>
        <taxon>Metazoa</taxon>
        <taxon>Chordata</taxon>
        <taxon>Craniata</taxon>
        <taxon>Vertebrata</taxon>
        <taxon>Euteleostomi</taxon>
        <taxon>Amphibia</taxon>
        <taxon>Batrachia</taxon>
        <taxon>Anura</taxon>
        <taxon>Pipoidea</taxon>
        <taxon>Pipidae</taxon>
        <taxon>Xenopodinae</taxon>
        <taxon>Xenopus</taxon>
        <taxon>Xenopus</taxon>
    </lineage>
</organism>
<dbReference type="GO" id="GO:0005615">
    <property type="term" value="C:extracellular space"/>
    <property type="evidence" value="ECO:0007669"/>
    <property type="project" value="UniProtKB-KW"/>
</dbReference>
<evidence type="ECO:0000256" key="2">
    <source>
        <dbReference type="ARBA" id="ARBA00007236"/>
    </source>
</evidence>
<dbReference type="InterPro" id="IPR010345">
    <property type="entry name" value="IL-17_fam"/>
</dbReference>
<dbReference type="RefSeq" id="XP_041420080.1">
    <property type="nucleotide sequence ID" value="XM_041564146.1"/>
</dbReference>
<keyword evidence="4" id="KW-0964">Secreted</keyword>
<evidence type="ECO:0000256" key="4">
    <source>
        <dbReference type="ARBA" id="ARBA00022525"/>
    </source>
</evidence>
<dbReference type="InterPro" id="IPR020440">
    <property type="entry name" value="IL-17_chr"/>
</dbReference>
<evidence type="ECO:0000256" key="6">
    <source>
        <dbReference type="SAM" id="SignalP"/>
    </source>
</evidence>
<evidence type="ECO:0000256" key="5">
    <source>
        <dbReference type="ARBA" id="ARBA00022729"/>
    </source>
</evidence>
<dbReference type="AlphaFoldDB" id="A0A8J1KS09"/>
<feature type="chain" id="PRO_5035315640" evidence="6">
    <location>
        <begin position="24"/>
        <end position="178"/>
    </location>
</feature>
<dbReference type="GO" id="GO:0005125">
    <property type="term" value="F:cytokine activity"/>
    <property type="evidence" value="ECO:0007669"/>
    <property type="project" value="UniProtKB-KW"/>
</dbReference>
<dbReference type="GO" id="GO:0006954">
    <property type="term" value="P:inflammatory response"/>
    <property type="evidence" value="ECO:0007669"/>
    <property type="project" value="InterPro"/>
</dbReference>
<keyword evidence="7" id="KW-1185">Reference proteome</keyword>
<evidence type="ECO:0000256" key="3">
    <source>
        <dbReference type="ARBA" id="ARBA00022514"/>
    </source>
</evidence>
<dbReference type="Proteomes" id="UP000186698">
    <property type="component" value="Chromosome 5S"/>
</dbReference>
<keyword evidence="3" id="KW-0202">Cytokine</keyword>
<dbReference type="CTD" id="121394136"/>
<dbReference type="InterPro" id="IPR029034">
    <property type="entry name" value="Cystine-knot_cytokine"/>
</dbReference>
<dbReference type="SUPFAM" id="SSF57501">
    <property type="entry name" value="Cystine-knot cytokines"/>
    <property type="match status" value="1"/>
</dbReference>
<evidence type="ECO:0000313" key="7">
    <source>
        <dbReference type="Proteomes" id="UP000186698"/>
    </source>
</evidence>
<reference evidence="8" key="1">
    <citation type="submission" date="2025-08" db="UniProtKB">
        <authorList>
            <consortium name="RefSeq"/>
        </authorList>
    </citation>
    <scope>IDENTIFICATION</scope>
    <source>
        <strain evidence="8">J_2021</strain>
        <tissue evidence="8">Erythrocytes</tissue>
    </source>
</reference>
<proteinExistence type="inferred from homology"/>
<dbReference type="Gene3D" id="2.10.90.10">
    <property type="entry name" value="Cystine-knot cytokines"/>
    <property type="match status" value="1"/>
</dbReference>
<keyword evidence="5 6" id="KW-0732">Signal</keyword>